<proteinExistence type="predicted"/>
<dbReference type="EMBL" id="JALJRB010000001">
    <property type="protein sequence ID" value="MCJ8499230.1"/>
    <property type="molecule type" value="Genomic_DNA"/>
</dbReference>
<dbReference type="AlphaFoldDB" id="A0AA41UH45"/>
<dbReference type="InterPro" id="IPR011042">
    <property type="entry name" value="6-blade_b-propeller_TolB-like"/>
</dbReference>
<feature type="domain" description="SMP-30/Gluconolactonase/LRE-like region" evidence="2">
    <location>
        <begin position="16"/>
        <end position="265"/>
    </location>
</feature>
<dbReference type="Gene3D" id="2.120.10.30">
    <property type="entry name" value="TolB, C-terminal domain"/>
    <property type="match status" value="1"/>
</dbReference>
<dbReference type="InterPro" id="IPR013658">
    <property type="entry name" value="SGL"/>
</dbReference>
<dbReference type="Proteomes" id="UP001165427">
    <property type="component" value="Unassembled WGS sequence"/>
</dbReference>
<dbReference type="Pfam" id="PF08450">
    <property type="entry name" value="SGL"/>
    <property type="match status" value="1"/>
</dbReference>
<protein>
    <submittedName>
        <fullName evidence="3">SMP-30/gluconolactonase/LRE family protein</fullName>
    </submittedName>
</protein>
<dbReference type="InterPro" id="IPR051262">
    <property type="entry name" value="SMP-30/CGR1_Lactonase"/>
</dbReference>
<organism evidence="3 4">
    <name type="scientific">Desulfatitalea alkaliphila</name>
    <dbReference type="NCBI Taxonomy" id="2929485"/>
    <lineage>
        <taxon>Bacteria</taxon>
        <taxon>Pseudomonadati</taxon>
        <taxon>Thermodesulfobacteriota</taxon>
        <taxon>Desulfobacteria</taxon>
        <taxon>Desulfobacterales</taxon>
        <taxon>Desulfosarcinaceae</taxon>
        <taxon>Desulfatitalea</taxon>
    </lineage>
</organism>
<gene>
    <name evidence="3" type="ORF">MRX98_01475</name>
</gene>
<name>A0AA41UH45_9BACT</name>
<dbReference type="PANTHER" id="PTHR47572:SF4">
    <property type="entry name" value="LACTONASE DRP35"/>
    <property type="match status" value="1"/>
</dbReference>
<evidence type="ECO:0000256" key="1">
    <source>
        <dbReference type="ARBA" id="ARBA00022801"/>
    </source>
</evidence>
<dbReference type="RefSeq" id="WP_246902389.1">
    <property type="nucleotide sequence ID" value="NZ_JALJRB010000001.1"/>
</dbReference>
<evidence type="ECO:0000313" key="4">
    <source>
        <dbReference type="Proteomes" id="UP001165427"/>
    </source>
</evidence>
<keyword evidence="4" id="KW-1185">Reference proteome</keyword>
<sequence length="288" mass="31404">MKIDTIQTIGSGIIRPEGVMALDDGTLWTADARGCCAQVAPDGRTTFFGDLGGVPNGICVDTHGRCIVANIGNGQVQALRPDGRHEVLLTHADGRRMRAPNFPFVDQRGRLWVSNSTERENLESALWDPTPDGCVVCIADGVARIVADGIYFANGLTLDRNETHLYVAQTMRRNILRYSIGDDGRLGPAEVFGPDPLAEAGIPDGIAFDEGDNLWITFPRWNAVGFLTPAGELRMVLEDPAHRVLQRPANICFGGPRRKTAFIGSLDGTTIPFFPVPYPGMRLVHQKR</sequence>
<comment type="caution">
    <text evidence="3">The sequence shown here is derived from an EMBL/GenBank/DDBJ whole genome shotgun (WGS) entry which is preliminary data.</text>
</comment>
<keyword evidence="1" id="KW-0378">Hydrolase</keyword>
<reference evidence="3" key="1">
    <citation type="submission" date="2022-04" db="EMBL/GenBank/DDBJ databases">
        <title>Desulfatitalea alkaliphila sp. nov., a novel anaerobic sulfate-reducing bacterium isolated from terrestrial mud volcano, Taman Peninsula, Russia.</title>
        <authorList>
            <person name="Khomyakova M.A."/>
            <person name="Merkel A.Y."/>
            <person name="Slobodkin A.I."/>
        </authorList>
    </citation>
    <scope>NUCLEOTIDE SEQUENCE</scope>
    <source>
        <strain evidence="3">M08but</strain>
    </source>
</reference>
<dbReference type="GO" id="GO:0016787">
    <property type="term" value="F:hydrolase activity"/>
    <property type="evidence" value="ECO:0007669"/>
    <property type="project" value="UniProtKB-KW"/>
</dbReference>
<evidence type="ECO:0000313" key="3">
    <source>
        <dbReference type="EMBL" id="MCJ8499230.1"/>
    </source>
</evidence>
<evidence type="ECO:0000259" key="2">
    <source>
        <dbReference type="Pfam" id="PF08450"/>
    </source>
</evidence>
<dbReference type="PANTHER" id="PTHR47572">
    <property type="entry name" value="LIPOPROTEIN-RELATED"/>
    <property type="match status" value="1"/>
</dbReference>
<dbReference type="SUPFAM" id="SSF63829">
    <property type="entry name" value="Calcium-dependent phosphotriesterase"/>
    <property type="match status" value="1"/>
</dbReference>
<accession>A0AA41UH45</accession>